<feature type="compositionally biased region" description="Basic and acidic residues" evidence="5">
    <location>
        <begin position="745"/>
        <end position="759"/>
    </location>
</feature>
<dbReference type="STRING" id="121845.A0A3Q0JD32"/>
<dbReference type="FunFam" id="2.30.42.10:FF:000125">
    <property type="entry name" value="PATJ, crumbs cell polarity complex component"/>
    <property type="match status" value="1"/>
</dbReference>
<dbReference type="InterPro" id="IPR001478">
    <property type="entry name" value="PDZ"/>
</dbReference>
<name>A0A3Q0JD32_DIACI</name>
<accession>A0A3Q0JD32</accession>
<dbReference type="PROSITE" id="PS50106">
    <property type="entry name" value="PDZ"/>
    <property type="match status" value="5"/>
</dbReference>
<evidence type="ECO:0000256" key="4">
    <source>
        <dbReference type="ARBA" id="ARBA00023136"/>
    </source>
</evidence>
<comment type="subcellular location">
    <subcellularLocation>
        <location evidence="1">Membrane</location>
    </subcellularLocation>
</comment>
<feature type="domain" description="PDZ" evidence="6">
    <location>
        <begin position="388"/>
        <end position="434"/>
    </location>
</feature>
<dbReference type="FunFam" id="2.30.42.10:FF:000070">
    <property type="entry name" value="Multiple PDZ domain protein"/>
    <property type="match status" value="1"/>
</dbReference>
<dbReference type="SMART" id="SM00228">
    <property type="entry name" value="PDZ"/>
    <property type="match status" value="4"/>
</dbReference>
<dbReference type="CDD" id="cd06669">
    <property type="entry name" value="PDZ5_MUPP1-like"/>
    <property type="match status" value="1"/>
</dbReference>
<feature type="domain" description="PDZ" evidence="6">
    <location>
        <begin position="305"/>
        <end position="379"/>
    </location>
</feature>
<dbReference type="Proteomes" id="UP000079169">
    <property type="component" value="Unplaced"/>
</dbReference>
<keyword evidence="2" id="KW-0597">Phosphoprotein</keyword>
<proteinExistence type="predicted"/>
<feature type="compositionally biased region" description="Gly residues" evidence="5">
    <location>
        <begin position="711"/>
        <end position="732"/>
    </location>
</feature>
<dbReference type="InterPro" id="IPR051342">
    <property type="entry name" value="PDZ_scaffold"/>
</dbReference>
<protein>
    <submittedName>
        <fullName evidence="8">Patj homolog</fullName>
    </submittedName>
</protein>
<keyword evidence="4" id="KW-0472">Membrane</keyword>
<evidence type="ECO:0000256" key="5">
    <source>
        <dbReference type="SAM" id="MobiDB-lite"/>
    </source>
</evidence>
<feature type="region of interest" description="Disordered" evidence="5">
    <location>
        <begin position="711"/>
        <end position="759"/>
    </location>
</feature>
<dbReference type="AlphaFoldDB" id="A0A3Q0JD32"/>
<keyword evidence="7" id="KW-1185">Reference proteome</keyword>
<evidence type="ECO:0000256" key="2">
    <source>
        <dbReference type="ARBA" id="ARBA00022553"/>
    </source>
</evidence>
<feature type="domain" description="PDZ" evidence="6">
    <location>
        <begin position="595"/>
        <end position="673"/>
    </location>
</feature>
<dbReference type="InterPro" id="IPR036034">
    <property type="entry name" value="PDZ_sf"/>
</dbReference>
<feature type="domain" description="PDZ" evidence="6">
    <location>
        <begin position="127"/>
        <end position="169"/>
    </location>
</feature>
<evidence type="ECO:0000259" key="6">
    <source>
        <dbReference type="PROSITE" id="PS50106"/>
    </source>
</evidence>
<dbReference type="PANTHER" id="PTHR19964">
    <property type="entry name" value="MULTIPLE PDZ DOMAIN PROTEIN"/>
    <property type="match status" value="1"/>
</dbReference>
<dbReference type="Pfam" id="PF00595">
    <property type="entry name" value="PDZ"/>
    <property type="match status" value="5"/>
</dbReference>
<dbReference type="GeneID" id="113470420"/>
<dbReference type="CDD" id="cd06667">
    <property type="entry name" value="PDZ2_MUPP1-like"/>
    <property type="match status" value="1"/>
</dbReference>
<dbReference type="Gene3D" id="2.30.42.10">
    <property type="match status" value="5"/>
</dbReference>
<dbReference type="SUPFAM" id="SSF50156">
    <property type="entry name" value="PDZ domain-like"/>
    <property type="match status" value="5"/>
</dbReference>
<evidence type="ECO:0000256" key="3">
    <source>
        <dbReference type="ARBA" id="ARBA00022737"/>
    </source>
</evidence>
<dbReference type="PaxDb" id="121845-A0A3Q0JD32"/>
<evidence type="ECO:0000313" key="7">
    <source>
        <dbReference type="Proteomes" id="UP000079169"/>
    </source>
</evidence>
<gene>
    <name evidence="8" type="primary">LOC113470420</name>
</gene>
<evidence type="ECO:0000313" key="8">
    <source>
        <dbReference type="RefSeq" id="XP_026684635.1"/>
    </source>
</evidence>
<reference evidence="8" key="1">
    <citation type="submission" date="2025-08" db="UniProtKB">
        <authorList>
            <consortium name="RefSeq"/>
        </authorList>
    </citation>
    <scope>IDENTIFICATION</scope>
</reference>
<dbReference type="KEGG" id="dci:113470420"/>
<dbReference type="GO" id="GO:0016020">
    <property type="term" value="C:membrane"/>
    <property type="evidence" value="ECO:0007669"/>
    <property type="project" value="UniProtKB-SubCell"/>
</dbReference>
<dbReference type="PANTHER" id="PTHR19964:SF92">
    <property type="entry name" value="PATJ HOMOLOG"/>
    <property type="match status" value="1"/>
</dbReference>
<sequence length="759" mass="81333">DDEPTEIEPEHDSCLLVEDSPHNGFPYDELDAYPIDQNYAGPLSSDTERSIQTKWRHLLGDDVDIIVSRSPRGHGWSSCNVDAYPIDQNYAGPLSSDTERSIQTKWRHLLGDDVDIIDPMNPNETVIVIRSLVPGGVAQLDARLIPGDRLLSVNETDLNNASLDQAVQVNEHRLLGMNHIAVVTILKELPVNVRMVCARSERERTGLINTSQDKAAFAARGRNIYEIDGRLHEGDQILAIDGQPLDGVISDQQAISILQQARGRVQIVVARIEEPLPLPSPTNLSVKSNDSCEMVLNTEWAQVESIHLVNDGSGLGFGIIGGRSTGVVVKTILPGGVADRDGHLQSGDHILQIGAVNLRGMGSEQVASVLRQSGSHVRLVSDHILQVKDGRLHEGDQILAIDGQPLDGVISDQQAISILQQARGRVQIVVARIEEPLPLPSPTNLSVKSNDSCEMVVNEHRLLGMNHIAVVTILKELPSLQVNEHRLLGMNHIAVVTILKELPVNVRMVCARSERERTGLINTSQDKAAFAARNILGGSLQNLMPAMERLVKAKSDGSLASSSGTQAASSPLSKLKSRSLEPLTGLAMWSSEPQIIELTKGDRGLGFSILDYQDPMNPNETVIVIRSLVPGGVAQLDARLIPGDRLLSVNETDLNNASLDQAVQALKGAPRGIVKIGVAKPLPIPDSSCSQVSHAGPGLGANGLGAAPGLGSNGLGSGLGSNGLGSGLGSGPGEYYNDTEEQEDTEHTSSENLHKSDSF</sequence>
<dbReference type="RefSeq" id="XP_026684635.1">
    <property type="nucleotide sequence ID" value="XM_026828834.1"/>
</dbReference>
<feature type="domain" description="PDZ" evidence="6">
    <location>
        <begin position="228"/>
        <end position="273"/>
    </location>
</feature>
<organism evidence="7 8">
    <name type="scientific">Diaphorina citri</name>
    <name type="common">Asian citrus psyllid</name>
    <dbReference type="NCBI Taxonomy" id="121845"/>
    <lineage>
        <taxon>Eukaryota</taxon>
        <taxon>Metazoa</taxon>
        <taxon>Ecdysozoa</taxon>
        <taxon>Arthropoda</taxon>
        <taxon>Hexapoda</taxon>
        <taxon>Insecta</taxon>
        <taxon>Pterygota</taxon>
        <taxon>Neoptera</taxon>
        <taxon>Paraneoptera</taxon>
        <taxon>Hemiptera</taxon>
        <taxon>Sternorrhyncha</taxon>
        <taxon>Psylloidea</taxon>
        <taxon>Psyllidae</taxon>
        <taxon>Diaphorininae</taxon>
        <taxon>Diaphorina</taxon>
    </lineage>
</organism>
<feature type="non-terminal residue" evidence="8">
    <location>
        <position position="1"/>
    </location>
</feature>
<evidence type="ECO:0000256" key="1">
    <source>
        <dbReference type="ARBA" id="ARBA00004370"/>
    </source>
</evidence>
<keyword evidence="3" id="KW-0677">Repeat</keyword>